<reference evidence="8 9" key="1">
    <citation type="journal article" date="2017" name="Nature">
        <title>The Apostasia genome and the evolution of orchids.</title>
        <authorList>
            <person name="Zhang G.Q."/>
            <person name="Liu K.W."/>
            <person name="Li Z."/>
            <person name="Lohaus R."/>
            <person name="Hsiao Y.Y."/>
            <person name="Niu S.C."/>
            <person name="Wang J.Y."/>
            <person name="Lin Y.C."/>
            <person name="Xu Q."/>
            <person name="Chen L.J."/>
            <person name="Yoshida K."/>
            <person name="Fujiwara S."/>
            <person name="Wang Z.W."/>
            <person name="Zhang Y.Q."/>
            <person name="Mitsuda N."/>
            <person name="Wang M."/>
            <person name="Liu G.H."/>
            <person name="Pecoraro L."/>
            <person name="Huang H.X."/>
            <person name="Xiao X.J."/>
            <person name="Lin M."/>
            <person name="Wu X.Y."/>
            <person name="Wu W.L."/>
            <person name="Chen Y.Y."/>
            <person name="Chang S.B."/>
            <person name="Sakamoto S."/>
            <person name="Ohme-Takagi M."/>
            <person name="Yagi M."/>
            <person name="Zeng S.J."/>
            <person name="Shen C.Y."/>
            <person name="Yeh C.M."/>
            <person name="Luo Y.B."/>
            <person name="Tsai W.C."/>
            <person name="Van de Peer Y."/>
            <person name="Liu Z.J."/>
        </authorList>
    </citation>
    <scope>NUCLEOTIDE SEQUENCE [LARGE SCALE GENOMIC DNA]</scope>
    <source>
        <strain evidence="9">cv. Shenzhen</strain>
        <tissue evidence="8">Stem</tissue>
    </source>
</reference>
<name>A0A2I0A9S3_9ASPA</name>
<organism evidence="8 9">
    <name type="scientific">Apostasia shenzhenica</name>
    <dbReference type="NCBI Taxonomy" id="1088818"/>
    <lineage>
        <taxon>Eukaryota</taxon>
        <taxon>Viridiplantae</taxon>
        <taxon>Streptophyta</taxon>
        <taxon>Embryophyta</taxon>
        <taxon>Tracheophyta</taxon>
        <taxon>Spermatophyta</taxon>
        <taxon>Magnoliopsida</taxon>
        <taxon>Liliopsida</taxon>
        <taxon>Asparagales</taxon>
        <taxon>Orchidaceae</taxon>
        <taxon>Apostasioideae</taxon>
        <taxon>Apostasia</taxon>
    </lineage>
</organism>
<dbReference type="EC" id="1.3.99.-" evidence="8"/>
<proteinExistence type="inferred from homology"/>
<evidence type="ECO:0000256" key="1">
    <source>
        <dbReference type="ARBA" id="ARBA00004141"/>
    </source>
</evidence>
<evidence type="ECO:0000256" key="5">
    <source>
        <dbReference type="ARBA" id="ARBA00023136"/>
    </source>
</evidence>
<dbReference type="PANTHER" id="PTHR10556:SF35">
    <property type="entry name" value="3-OXO-5-ALPHA-STEROID 4-DEHYDROGENASE FAMILY PROTEIN"/>
    <property type="match status" value="1"/>
</dbReference>
<feature type="domain" description="3-oxo-5-alpha-steroid 4-dehydrogenase C-terminal" evidence="7">
    <location>
        <begin position="134"/>
        <end position="273"/>
    </location>
</feature>
<dbReference type="STRING" id="1088818.A0A2I0A9S3"/>
<dbReference type="Proteomes" id="UP000236161">
    <property type="component" value="Unassembled WGS sequence"/>
</dbReference>
<keyword evidence="9" id="KW-1185">Reference proteome</keyword>
<comment type="subcellular location">
    <subcellularLocation>
        <location evidence="1">Membrane</location>
        <topology evidence="1">Multi-pass membrane protein</topology>
    </subcellularLocation>
</comment>
<feature type="transmembrane region" description="Helical" evidence="6">
    <location>
        <begin position="118"/>
        <end position="143"/>
    </location>
</feature>
<dbReference type="PROSITE" id="PS50244">
    <property type="entry name" value="S5A_REDUCTASE"/>
    <property type="match status" value="1"/>
</dbReference>
<evidence type="ECO:0000256" key="3">
    <source>
        <dbReference type="ARBA" id="ARBA00022692"/>
    </source>
</evidence>
<evidence type="ECO:0000259" key="7">
    <source>
        <dbReference type="Pfam" id="PF02544"/>
    </source>
</evidence>
<protein>
    <submittedName>
        <fullName evidence="8">Steroid 5-alpha-reductase DET2</fullName>
        <ecNumber evidence="8">1.3.99.-</ecNumber>
    </submittedName>
</protein>
<dbReference type="InterPro" id="IPR001104">
    <property type="entry name" value="3-oxo-5_a-steroid_4-DH_C"/>
</dbReference>
<evidence type="ECO:0000256" key="2">
    <source>
        <dbReference type="ARBA" id="ARBA00007742"/>
    </source>
</evidence>
<keyword evidence="8" id="KW-0560">Oxidoreductase</keyword>
<feature type="transmembrane region" description="Helical" evidence="6">
    <location>
        <begin position="6"/>
        <end position="29"/>
    </location>
</feature>
<dbReference type="FunFam" id="1.20.120.1630:FF:000017">
    <property type="entry name" value="3-oxo-5-alpha-steroid 4-dehydrogenase family protein"/>
    <property type="match status" value="1"/>
</dbReference>
<feature type="transmembrane region" description="Helical" evidence="6">
    <location>
        <begin position="221"/>
        <end position="243"/>
    </location>
</feature>
<keyword evidence="5 6" id="KW-0472">Membrane</keyword>
<gene>
    <name evidence="8" type="primary">DET2</name>
    <name evidence="8" type="ORF">AXF42_Ash010188</name>
</gene>
<sequence>MWILGSIIFPCSSLFVKAMSLCTLASLAFGGSSEIRGVHLRYSKFVDVGNTPGKEEAKIGSRIGMLVVYTPAVFACFASFAVLDLRRRRSLLFISALTLHFLKRVLEVLFIHIYSGEAILLAMIQISISYFAVVIISTYAQLLAEASATVPSVDLIVPGLFLFIVGIIGNFYHHHLLSKLRAKKKIKNNNYNGKRSYMIPRGGLFSVVTCPHYLFEILGLFGIAFISQNLSMFSFAMGSMLFLMGRSYATKKWYLSKFDDFPANVKALIPYVF</sequence>
<feature type="transmembrane region" description="Helical" evidence="6">
    <location>
        <begin position="63"/>
        <end position="83"/>
    </location>
</feature>
<feature type="transmembrane region" description="Helical" evidence="6">
    <location>
        <begin position="198"/>
        <end position="215"/>
    </location>
</feature>
<dbReference type="PANTHER" id="PTHR10556">
    <property type="entry name" value="3-OXO-5-ALPHA-STEROID 4-DEHYDROGENASE"/>
    <property type="match status" value="1"/>
</dbReference>
<dbReference type="EMBL" id="KZ452008">
    <property type="protein sequence ID" value="PKA52292.1"/>
    <property type="molecule type" value="Genomic_DNA"/>
</dbReference>
<keyword evidence="3 6" id="KW-0812">Transmembrane</keyword>
<dbReference type="Gene3D" id="1.20.120.1630">
    <property type="match status" value="1"/>
</dbReference>
<dbReference type="GO" id="GO:0006629">
    <property type="term" value="P:lipid metabolic process"/>
    <property type="evidence" value="ECO:0007669"/>
    <property type="project" value="InterPro"/>
</dbReference>
<evidence type="ECO:0000313" key="8">
    <source>
        <dbReference type="EMBL" id="PKA52292.1"/>
    </source>
</evidence>
<dbReference type="GO" id="GO:0016020">
    <property type="term" value="C:membrane"/>
    <property type="evidence" value="ECO:0007669"/>
    <property type="project" value="UniProtKB-SubCell"/>
</dbReference>
<dbReference type="AlphaFoldDB" id="A0A2I0A9S3"/>
<dbReference type="Pfam" id="PF02544">
    <property type="entry name" value="Steroid_dh"/>
    <property type="match status" value="1"/>
</dbReference>
<evidence type="ECO:0000313" key="9">
    <source>
        <dbReference type="Proteomes" id="UP000236161"/>
    </source>
</evidence>
<accession>A0A2I0A9S3</accession>
<dbReference type="InterPro" id="IPR039357">
    <property type="entry name" value="SRD5A/TECR"/>
</dbReference>
<feature type="transmembrane region" description="Helical" evidence="6">
    <location>
        <begin position="155"/>
        <end position="177"/>
    </location>
</feature>
<keyword evidence="4 6" id="KW-1133">Transmembrane helix</keyword>
<evidence type="ECO:0000256" key="4">
    <source>
        <dbReference type="ARBA" id="ARBA00022989"/>
    </source>
</evidence>
<dbReference type="GO" id="GO:0016627">
    <property type="term" value="F:oxidoreductase activity, acting on the CH-CH group of donors"/>
    <property type="evidence" value="ECO:0007669"/>
    <property type="project" value="InterPro"/>
</dbReference>
<comment type="similarity">
    <text evidence="2">Belongs to the steroid 5-alpha reductase family.</text>
</comment>
<dbReference type="OrthoDB" id="5788137at2759"/>
<evidence type="ECO:0000256" key="6">
    <source>
        <dbReference type="SAM" id="Phobius"/>
    </source>
</evidence>